<dbReference type="KEGG" id="rpod:E0E05_07470"/>
<accession>A0A4P6V214</accession>
<name>A0A4P6V214_9HYPH</name>
<feature type="region of interest" description="Disordered" evidence="1">
    <location>
        <begin position="1"/>
        <end position="53"/>
    </location>
</feature>
<protein>
    <submittedName>
        <fullName evidence="3">Uma2 family endonuclease</fullName>
    </submittedName>
</protein>
<dbReference type="EMBL" id="CP036532">
    <property type="protein sequence ID" value="QBK30450.1"/>
    <property type="molecule type" value="Genomic_DNA"/>
</dbReference>
<keyword evidence="3" id="KW-0540">Nuclease</keyword>
<dbReference type="AlphaFoldDB" id="A0A4P6V214"/>
<keyword evidence="4" id="KW-1185">Reference proteome</keyword>
<evidence type="ECO:0000313" key="4">
    <source>
        <dbReference type="Proteomes" id="UP000293719"/>
    </source>
</evidence>
<dbReference type="InterPro" id="IPR012296">
    <property type="entry name" value="Nuclease_put_TT1808"/>
</dbReference>
<dbReference type="Proteomes" id="UP000293719">
    <property type="component" value="Chromosome"/>
</dbReference>
<dbReference type="InterPro" id="IPR008538">
    <property type="entry name" value="Uma2"/>
</dbReference>
<proteinExistence type="predicted"/>
<dbReference type="PANTHER" id="PTHR36558">
    <property type="entry name" value="GLR1098 PROTEIN"/>
    <property type="match status" value="1"/>
</dbReference>
<keyword evidence="3" id="KW-0378">Hydrolase</keyword>
<dbReference type="PANTHER" id="PTHR36558:SF1">
    <property type="entry name" value="RESTRICTION ENDONUCLEASE DOMAIN-CONTAINING PROTEIN-RELATED"/>
    <property type="match status" value="1"/>
</dbReference>
<evidence type="ECO:0000313" key="3">
    <source>
        <dbReference type="EMBL" id="QBK30450.1"/>
    </source>
</evidence>
<dbReference type="Pfam" id="PF05685">
    <property type="entry name" value="Uma2"/>
    <property type="match status" value="1"/>
</dbReference>
<dbReference type="SUPFAM" id="SSF52980">
    <property type="entry name" value="Restriction endonuclease-like"/>
    <property type="match status" value="1"/>
</dbReference>
<dbReference type="CDD" id="cd06260">
    <property type="entry name" value="DUF820-like"/>
    <property type="match status" value="1"/>
</dbReference>
<evidence type="ECO:0000256" key="1">
    <source>
        <dbReference type="SAM" id="MobiDB-lite"/>
    </source>
</evidence>
<feature type="compositionally biased region" description="Basic and acidic residues" evidence="1">
    <location>
        <begin position="13"/>
        <end position="37"/>
    </location>
</feature>
<reference evidence="3 4" key="1">
    <citation type="journal article" date="2017" name="Int. J. Syst. Evol. Microbiol.">
        <title>Roseitalea porphyridii gen. nov., sp. nov., isolated from a red alga, and reclassification of Hoeflea suaedae Chung et al. 2013 as Pseudohoeflea suaedae gen. nov., comb. nov.</title>
        <authorList>
            <person name="Hyeon J.W."/>
            <person name="Jeong S.E."/>
            <person name="Baek K."/>
            <person name="Jeon C.O."/>
        </authorList>
    </citation>
    <scope>NUCLEOTIDE SEQUENCE [LARGE SCALE GENOMIC DNA]</scope>
    <source>
        <strain evidence="3 4">MA7-20</strain>
    </source>
</reference>
<dbReference type="Gene3D" id="3.90.1570.10">
    <property type="entry name" value="tt1808, chain A"/>
    <property type="match status" value="1"/>
</dbReference>
<sequence length="234" mass="26958">MAMDAQRRRRVRNRTDHPRRPRCDDRPRPARRDDPACRHLFGPKGRQERRMNVQSPPKMSLDEFMRWGQRQDRKYELVRGVPVMLPYVRRNHSLIAGNVYFALRSSLDNDAYSVHAGDFAIPTDDDTMRYADVFVETAGGAGDARWTENAIVVVEVLSPSTQHNDFGPKREEYLGLKSLDTYLIFSADEPRVWQWTRNEDGAFEIEPIILEDRAATIALARLGVSIPLTDIYKG</sequence>
<dbReference type="GO" id="GO:0004519">
    <property type="term" value="F:endonuclease activity"/>
    <property type="evidence" value="ECO:0007669"/>
    <property type="project" value="UniProtKB-KW"/>
</dbReference>
<gene>
    <name evidence="3" type="ORF">E0E05_07470</name>
</gene>
<organism evidence="3 4">
    <name type="scientific">Roseitalea porphyridii</name>
    <dbReference type="NCBI Taxonomy" id="1852022"/>
    <lineage>
        <taxon>Bacteria</taxon>
        <taxon>Pseudomonadati</taxon>
        <taxon>Pseudomonadota</taxon>
        <taxon>Alphaproteobacteria</taxon>
        <taxon>Hyphomicrobiales</taxon>
        <taxon>Ahrensiaceae</taxon>
        <taxon>Roseitalea</taxon>
    </lineage>
</organism>
<evidence type="ECO:0000259" key="2">
    <source>
        <dbReference type="Pfam" id="PF05685"/>
    </source>
</evidence>
<feature type="domain" description="Putative restriction endonuclease" evidence="2">
    <location>
        <begin position="62"/>
        <end position="215"/>
    </location>
</feature>
<keyword evidence="3" id="KW-0255">Endonuclease</keyword>
<dbReference type="InterPro" id="IPR011335">
    <property type="entry name" value="Restrct_endonuc-II-like"/>
</dbReference>